<feature type="non-terminal residue" evidence="2">
    <location>
        <position position="1"/>
    </location>
</feature>
<evidence type="ECO:0000313" key="3">
    <source>
        <dbReference type="Proteomes" id="UP000759103"/>
    </source>
</evidence>
<keyword evidence="3" id="KW-1185">Reference proteome</keyword>
<comment type="caution">
    <text evidence="2">The sequence shown here is derived from an EMBL/GenBank/DDBJ whole genome shotgun (WGS) entry which is preliminary data.</text>
</comment>
<protein>
    <submittedName>
        <fullName evidence="2">ShlB/FhaC/HecB family hemolysin secretion/activation protein</fullName>
    </submittedName>
</protein>
<feature type="domain" description="Haemolysin activator HlyB C-terminal" evidence="1">
    <location>
        <begin position="49"/>
        <end position="350"/>
    </location>
</feature>
<evidence type="ECO:0000313" key="2">
    <source>
        <dbReference type="EMBL" id="MBW6532504.1"/>
    </source>
</evidence>
<name>A0ABS7BSY2_9SPHN</name>
<accession>A0ABS7BSY2</accession>
<dbReference type="InterPro" id="IPR005565">
    <property type="entry name" value="Hemolysn_activator_HlyB_C"/>
</dbReference>
<sequence>VHALTGRGAVTQKMLERALLLVGDVPGIRVTDTRYVRQDGFGILLVTIASDRASAYAQLDNRGSAEVGPVRSTLLASLRGLAGNGDELSLIVAQTPFEPSEFAFLRARYAALVDSAGSILAVAGSVARSNPGAALAPLDVVGRSADLSVSYTRALVRTRARSLWGNAELRAVTVTQTLRGARLRRDRLATATASLNGQATVAGGTLRGELAGVVGLPLAGVSHAGDALLSRADGDARFVLATWQMDYTRRLGGPFSAVLAGAAQLASRPLLATAEIGLGGPGFARGYDYAERTGDQGAMASAELRADAGRVLPGVIDRAQGYAFIDGGHVSNLRDGFGGGTLASTGLGVRAGAGRLDGMVEVALPLNADRFDTGNRRPRISLRLSRVF</sequence>
<dbReference type="EMBL" id="JAHXZN010000007">
    <property type="protein sequence ID" value="MBW6532504.1"/>
    <property type="molecule type" value="Genomic_DNA"/>
</dbReference>
<dbReference type="PANTHER" id="PTHR34597">
    <property type="entry name" value="SLR1661 PROTEIN"/>
    <property type="match status" value="1"/>
</dbReference>
<reference evidence="2 3" key="1">
    <citation type="submission" date="2021-07" db="EMBL/GenBank/DDBJ databases">
        <title>Sphingomonas sp.</title>
        <authorList>
            <person name="Feng G."/>
            <person name="Li J."/>
            <person name="Pan M."/>
        </authorList>
    </citation>
    <scope>NUCLEOTIDE SEQUENCE [LARGE SCALE GENOMIC DNA]</scope>
    <source>
        <strain evidence="2 3">RRHST34</strain>
    </source>
</reference>
<dbReference type="Proteomes" id="UP000759103">
    <property type="component" value="Unassembled WGS sequence"/>
</dbReference>
<evidence type="ECO:0000259" key="1">
    <source>
        <dbReference type="Pfam" id="PF03865"/>
    </source>
</evidence>
<dbReference type="PANTHER" id="PTHR34597:SF6">
    <property type="entry name" value="BLR6126 PROTEIN"/>
    <property type="match status" value="1"/>
</dbReference>
<proteinExistence type="predicted"/>
<organism evidence="2 3">
    <name type="scientific">Sphingomonas citri</name>
    <dbReference type="NCBI Taxonomy" id="2862499"/>
    <lineage>
        <taxon>Bacteria</taxon>
        <taxon>Pseudomonadati</taxon>
        <taxon>Pseudomonadota</taxon>
        <taxon>Alphaproteobacteria</taxon>
        <taxon>Sphingomonadales</taxon>
        <taxon>Sphingomonadaceae</taxon>
        <taxon>Sphingomonas</taxon>
    </lineage>
</organism>
<dbReference type="Pfam" id="PF03865">
    <property type="entry name" value="ShlB"/>
    <property type="match status" value="1"/>
</dbReference>
<dbReference type="RefSeq" id="WP_219749966.1">
    <property type="nucleotide sequence ID" value="NZ_JAHXZN010000007.1"/>
</dbReference>
<dbReference type="InterPro" id="IPR051544">
    <property type="entry name" value="TPS_OM_transporter"/>
</dbReference>
<dbReference type="Gene3D" id="2.40.160.50">
    <property type="entry name" value="membrane protein fhac: a member of the omp85/tpsb transporter family"/>
    <property type="match status" value="1"/>
</dbReference>
<gene>
    <name evidence="2" type="ORF">KZ820_17315</name>
</gene>